<proteinExistence type="predicted"/>
<feature type="chain" id="PRO_5015839474" description="DUF481 domain-containing protein" evidence="1">
    <location>
        <begin position="23"/>
        <end position="245"/>
    </location>
</feature>
<evidence type="ECO:0000256" key="1">
    <source>
        <dbReference type="SAM" id="SignalP"/>
    </source>
</evidence>
<name>A0A2W5DT99_9BURK</name>
<evidence type="ECO:0000313" key="2">
    <source>
        <dbReference type="EMBL" id="PZP35165.1"/>
    </source>
</evidence>
<sequence length="245" mass="25890">MTRPLPLLSTLALTLACGGAIAQDTPDGLWHGNLSLGGAFSSGNNNSMTLSVGADTSRVTALDKINLYGVGNYGRSKVDGQTATTADLLRLGSRYDYNFSAQWFGFGGLEGETNKAAGVRNRYLVNSGVGYHLIRSDAHSFDLFGGASYTDTRFTDGSGRNGAQALLGEESSHKLSETASLKQRLVYYPDSSGLGTRVTFDGSLATQIAGGWTLNTGLSSHYTGRVPAGTRKTESLLTVGFGYKF</sequence>
<evidence type="ECO:0000313" key="3">
    <source>
        <dbReference type="Proteomes" id="UP000249633"/>
    </source>
</evidence>
<reference evidence="2 3" key="1">
    <citation type="submission" date="2017-08" db="EMBL/GenBank/DDBJ databases">
        <title>Infants hospitalized years apart are colonized by the same room-sourced microbial strains.</title>
        <authorList>
            <person name="Brooks B."/>
            <person name="Olm M.R."/>
            <person name="Firek B.A."/>
            <person name="Baker R."/>
            <person name="Thomas B.C."/>
            <person name="Morowitz M.J."/>
            <person name="Banfield J.F."/>
        </authorList>
    </citation>
    <scope>NUCLEOTIDE SEQUENCE [LARGE SCALE GENOMIC DNA]</scope>
    <source>
        <strain evidence="2">S2_012_000_R2_81</strain>
    </source>
</reference>
<dbReference type="EMBL" id="QFOD01000003">
    <property type="protein sequence ID" value="PZP35165.1"/>
    <property type="molecule type" value="Genomic_DNA"/>
</dbReference>
<dbReference type="AlphaFoldDB" id="A0A2W5DT99"/>
<accession>A0A2W5DT99</accession>
<dbReference type="InterPro" id="IPR007433">
    <property type="entry name" value="DUF481"/>
</dbReference>
<dbReference type="Proteomes" id="UP000249633">
    <property type="component" value="Unassembled WGS sequence"/>
</dbReference>
<dbReference type="PROSITE" id="PS51257">
    <property type="entry name" value="PROKAR_LIPOPROTEIN"/>
    <property type="match status" value="1"/>
</dbReference>
<feature type="signal peptide" evidence="1">
    <location>
        <begin position="1"/>
        <end position="22"/>
    </location>
</feature>
<protein>
    <recommendedName>
        <fullName evidence="4">DUF481 domain-containing protein</fullName>
    </recommendedName>
</protein>
<keyword evidence="1" id="KW-0732">Signal</keyword>
<dbReference type="Pfam" id="PF04338">
    <property type="entry name" value="DUF481"/>
    <property type="match status" value="1"/>
</dbReference>
<gene>
    <name evidence="2" type="ORF">DI603_04625</name>
</gene>
<comment type="caution">
    <text evidence="2">The sequence shown here is derived from an EMBL/GenBank/DDBJ whole genome shotgun (WGS) entry which is preliminary data.</text>
</comment>
<organism evidence="2 3">
    <name type="scientific">Roseateles depolymerans</name>
    <dbReference type="NCBI Taxonomy" id="76731"/>
    <lineage>
        <taxon>Bacteria</taxon>
        <taxon>Pseudomonadati</taxon>
        <taxon>Pseudomonadota</taxon>
        <taxon>Betaproteobacteria</taxon>
        <taxon>Burkholderiales</taxon>
        <taxon>Sphaerotilaceae</taxon>
        <taxon>Roseateles</taxon>
    </lineage>
</organism>
<evidence type="ECO:0008006" key="4">
    <source>
        <dbReference type="Google" id="ProtNLM"/>
    </source>
</evidence>